<protein>
    <recommendedName>
        <fullName evidence="3">Conserved oligomeric Golgi complex subunit 3</fullName>
    </recommendedName>
    <alternativeName>
        <fullName evidence="8">Component of oligomeric Golgi complex 3</fullName>
    </alternativeName>
</protein>
<keyword evidence="6" id="KW-0333">Golgi apparatus</keyword>
<dbReference type="Proteomes" id="UP000597762">
    <property type="component" value="Unassembled WGS sequence"/>
</dbReference>
<dbReference type="GO" id="GO:0017119">
    <property type="term" value="C:Golgi transport complex"/>
    <property type="evidence" value="ECO:0007669"/>
    <property type="project" value="TreeGrafter"/>
</dbReference>
<dbReference type="InterPro" id="IPR048685">
    <property type="entry name" value="COG3_C"/>
</dbReference>
<dbReference type="InterPro" id="IPR007265">
    <property type="entry name" value="COG_su3"/>
</dbReference>
<comment type="caution">
    <text evidence="11">The sequence shown here is derived from an EMBL/GenBank/DDBJ whole genome shotgun (WGS) entry which is preliminary data.</text>
</comment>
<comment type="similarity">
    <text evidence="2">Belongs to the COG3 family.</text>
</comment>
<dbReference type="AlphaFoldDB" id="A0A812BDZ9"/>
<dbReference type="PANTHER" id="PTHR13302:SF8">
    <property type="entry name" value="CONSERVED OLIGOMERIC GOLGI COMPLEX SUBUNIT 3"/>
    <property type="match status" value="1"/>
</dbReference>
<evidence type="ECO:0000256" key="5">
    <source>
        <dbReference type="ARBA" id="ARBA00022927"/>
    </source>
</evidence>
<gene>
    <name evidence="11" type="ORF">SPHA_15722</name>
</gene>
<dbReference type="OrthoDB" id="296793at2759"/>
<evidence type="ECO:0000256" key="6">
    <source>
        <dbReference type="ARBA" id="ARBA00023034"/>
    </source>
</evidence>
<comment type="subcellular location">
    <subcellularLocation>
        <location evidence="1">Golgi apparatus membrane</location>
        <topology evidence="1">Peripheral membrane protein</topology>
    </subcellularLocation>
</comment>
<feature type="domain" description="Conserved oligomeric Golgi complex subunit 3 C-terminal" evidence="10">
    <location>
        <begin position="282"/>
        <end position="644"/>
    </location>
</feature>
<proteinExistence type="inferred from homology"/>
<keyword evidence="4" id="KW-0813">Transport</keyword>
<dbReference type="GO" id="GO:0006886">
    <property type="term" value="P:intracellular protein transport"/>
    <property type="evidence" value="ECO:0007669"/>
    <property type="project" value="InterPro"/>
</dbReference>
<sequence>MAELSIKLLDQKSLREKLSLWDTNIEPKAQLTDRQKDILIEVSSQAQRRPLPIELPLDDVPTPQLAAKEDNAPIDTESMVFLKGSEFGEKIENAQQFFSWFAEIEENISKEEEVPYRNYILELEDYKKQCQDVLQEVTDAITYLNNLQEQYNLVSFKTNALHEACEHLLAKQSSLMNTAENISNKLSYFNELERISSKLGSPAFSVTNDSFVPMLARLDECILYIASNPRYKESQVYLARFKQCLSRALTLIKSHVITILQNASQQVLPKKDTPNAGDDAFTLFYGKFRANAPRVHALMEQLEQRINKSQEYTQILNDCHQCYFSQRELLLGPSVESTIADLATRYQRDHCALMRSGCAFMVHVCEDEYQLYFNFFSKPSPHLDEMLEKLCTYLYDVFRPLIIHINHLETLAELCAILKIEMIEEHVRNNPQELKAFENICGQMLMDVQERLVYRTYIYIKNDIFMYKAASGDLAYPEKLEMMESISENIRKDKGHSRNASNASSTSLEVAQITAGDIGNEIKEGEESSITDTVPFNMDTNASSMPMSPADLHGMWYPTVRRTLVTLSKLYRCIDRTTFQGLSQEALQSCIQSLLVAKEGIIKRKALLDGQMFMIKHLLILREQIAPFQADFSIRETSLDFSKMKYAAYSLFTKKSQLFALNSNNALLQFILEGTPQVTEHFVDSKKDVDAELKKNCEEFIRHITDYFTEPLKSFLTKANVIVNMNKEEGAQKVSVRNQPFAVAEKLHDVVAESYKNLKTRLPIVRRSMSLYLANKDTEYILFKPIKVSVQQNYQQLSQLLSAEYTSEDEQIVACPSAEQINLLLSPTK</sequence>
<dbReference type="GO" id="GO:0006891">
    <property type="term" value="P:intra-Golgi vesicle-mediated transport"/>
    <property type="evidence" value="ECO:0007669"/>
    <property type="project" value="TreeGrafter"/>
</dbReference>
<evidence type="ECO:0000256" key="3">
    <source>
        <dbReference type="ARBA" id="ARBA00020976"/>
    </source>
</evidence>
<keyword evidence="12" id="KW-1185">Reference proteome</keyword>
<evidence type="ECO:0000313" key="12">
    <source>
        <dbReference type="Proteomes" id="UP000597762"/>
    </source>
</evidence>
<organism evidence="11 12">
    <name type="scientific">Acanthosepion pharaonis</name>
    <name type="common">Pharaoh cuttlefish</name>
    <name type="synonym">Sepia pharaonis</name>
    <dbReference type="NCBI Taxonomy" id="158019"/>
    <lineage>
        <taxon>Eukaryota</taxon>
        <taxon>Metazoa</taxon>
        <taxon>Spiralia</taxon>
        <taxon>Lophotrochozoa</taxon>
        <taxon>Mollusca</taxon>
        <taxon>Cephalopoda</taxon>
        <taxon>Coleoidea</taxon>
        <taxon>Decapodiformes</taxon>
        <taxon>Sepiida</taxon>
        <taxon>Sepiina</taxon>
        <taxon>Sepiidae</taxon>
        <taxon>Acanthosepion</taxon>
    </lineage>
</organism>
<feature type="domain" description="Conserved oligomeric Golgi complex subunit 3 N-terminal" evidence="9">
    <location>
        <begin position="119"/>
        <end position="262"/>
    </location>
</feature>
<evidence type="ECO:0000313" key="11">
    <source>
        <dbReference type="EMBL" id="CAE1225454.1"/>
    </source>
</evidence>
<dbReference type="GO" id="GO:0007030">
    <property type="term" value="P:Golgi organization"/>
    <property type="evidence" value="ECO:0007669"/>
    <property type="project" value="TreeGrafter"/>
</dbReference>
<dbReference type="Pfam" id="PF20671">
    <property type="entry name" value="COG3_C"/>
    <property type="match status" value="1"/>
</dbReference>
<reference evidence="11" key="1">
    <citation type="submission" date="2021-01" db="EMBL/GenBank/DDBJ databases">
        <authorList>
            <person name="Li R."/>
            <person name="Bekaert M."/>
        </authorList>
    </citation>
    <scope>NUCLEOTIDE SEQUENCE</scope>
    <source>
        <strain evidence="11">Farmed</strain>
    </source>
</reference>
<evidence type="ECO:0000256" key="7">
    <source>
        <dbReference type="ARBA" id="ARBA00023136"/>
    </source>
</evidence>
<evidence type="ECO:0000259" key="9">
    <source>
        <dbReference type="Pfam" id="PF04136"/>
    </source>
</evidence>
<dbReference type="InterPro" id="IPR048320">
    <property type="entry name" value="COG3_N"/>
</dbReference>
<name>A0A812BDZ9_ACAPH</name>
<accession>A0A812BDZ9</accession>
<keyword evidence="7" id="KW-0472">Membrane</keyword>
<evidence type="ECO:0000256" key="1">
    <source>
        <dbReference type="ARBA" id="ARBA00004395"/>
    </source>
</evidence>
<dbReference type="GO" id="GO:0000139">
    <property type="term" value="C:Golgi membrane"/>
    <property type="evidence" value="ECO:0007669"/>
    <property type="project" value="UniProtKB-SubCell"/>
</dbReference>
<evidence type="ECO:0000259" key="10">
    <source>
        <dbReference type="Pfam" id="PF20671"/>
    </source>
</evidence>
<dbReference type="Pfam" id="PF04136">
    <property type="entry name" value="COG3_N"/>
    <property type="match status" value="1"/>
</dbReference>
<keyword evidence="5" id="KW-0653">Protein transport</keyword>
<dbReference type="EMBL" id="CAHIKZ030000549">
    <property type="protein sequence ID" value="CAE1225454.1"/>
    <property type="molecule type" value="Genomic_DNA"/>
</dbReference>
<evidence type="ECO:0000256" key="2">
    <source>
        <dbReference type="ARBA" id="ARBA00009936"/>
    </source>
</evidence>
<evidence type="ECO:0000256" key="4">
    <source>
        <dbReference type="ARBA" id="ARBA00022448"/>
    </source>
</evidence>
<evidence type="ECO:0000256" key="8">
    <source>
        <dbReference type="ARBA" id="ARBA00031339"/>
    </source>
</evidence>
<dbReference type="GO" id="GO:0005801">
    <property type="term" value="C:cis-Golgi network"/>
    <property type="evidence" value="ECO:0007669"/>
    <property type="project" value="InterPro"/>
</dbReference>
<dbReference type="PANTHER" id="PTHR13302">
    <property type="entry name" value="CONSERVED OLIGOMERIC GOLGI COMPLEX COMPONENT 3"/>
    <property type="match status" value="1"/>
</dbReference>